<protein>
    <submittedName>
        <fullName evidence="3">Uncharacterized protein</fullName>
    </submittedName>
</protein>
<feature type="transmembrane region" description="Helical" evidence="2">
    <location>
        <begin position="180"/>
        <end position="200"/>
    </location>
</feature>
<dbReference type="AlphaFoldDB" id="A0A0G0M0X1"/>
<feature type="region of interest" description="Disordered" evidence="1">
    <location>
        <begin position="203"/>
        <end position="222"/>
    </location>
</feature>
<feature type="transmembrane region" description="Helical" evidence="2">
    <location>
        <begin position="34"/>
        <end position="53"/>
    </location>
</feature>
<name>A0A0G0M0X1_UNCC2</name>
<organism evidence="3 4">
    <name type="scientific">candidate division CPR2 bacterium GW2011_GWC2_39_10</name>
    <dbReference type="NCBI Taxonomy" id="1618345"/>
    <lineage>
        <taxon>Bacteria</taxon>
        <taxon>Bacteria division CPR2</taxon>
    </lineage>
</organism>
<keyword evidence="2" id="KW-0472">Membrane</keyword>
<evidence type="ECO:0000256" key="1">
    <source>
        <dbReference type="SAM" id="MobiDB-lite"/>
    </source>
</evidence>
<proteinExistence type="predicted"/>
<comment type="caution">
    <text evidence="3">The sequence shown here is derived from an EMBL/GenBank/DDBJ whole genome shotgun (WGS) entry which is preliminary data.</text>
</comment>
<accession>A0A0G0M0X1</accession>
<keyword evidence="2" id="KW-0812">Transmembrane</keyword>
<sequence>MKIPKLPKVNVNFKKPKMPNVGLQSVILKKYTNIIPLIGVSTLLCGIIFVAVWQNYRQGANDPQIQNVNAIADALKENKDNPPESPTERIDLSSNPSEFTIVYDSNKKMIYSNAALDGKDPVIPEGFLDTAKKKGENRVTWQPKKGVRLATVVKYYNGSASGYVIAGKSLKETENRIKSLALIIGAGWLATIAFIILSSANPNDTKSTTRPRKSVTIKKEIK</sequence>
<dbReference type="Proteomes" id="UP000034207">
    <property type="component" value="Unassembled WGS sequence"/>
</dbReference>
<evidence type="ECO:0000313" key="3">
    <source>
        <dbReference type="EMBL" id="KKQ93960.1"/>
    </source>
</evidence>
<evidence type="ECO:0000313" key="4">
    <source>
        <dbReference type="Proteomes" id="UP000034207"/>
    </source>
</evidence>
<evidence type="ECO:0000256" key="2">
    <source>
        <dbReference type="SAM" id="Phobius"/>
    </source>
</evidence>
<keyword evidence="2" id="KW-1133">Transmembrane helix</keyword>
<reference evidence="3 4" key="1">
    <citation type="journal article" date="2015" name="Nature">
        <title>rRNA introns, odd ribosomes, and small enigmatic genomes across a large radiation of phyla.</title>
        <authorList>
            <person name="Brown C.T."/>
            <person name="Hug L.A."/>
            <person name="Thomas B.C."/>
            <person name="Sharon I."/>
            <person name="Castelle C.J."/>
            <person name="Singh A."/>
            <person name="Wilkins M.J."/>
            <person name="Williams K.H."/>
            <person name="Banfield J.F."/>
        </authorList>
    </citation>
    <scope>NUCLEOTIDE SEQUENCE [LARGE SCALE GENOMIC DNA]</scope>
</reference>
<dbReference type="EMBL" id="LBVV01000013">
    <property type="protein sequence ID" value="KKQ93960.1"/>
    <property type="molecule type" value="Genomic_DNA"/>
</dbReference>
<gene>
    <name evidence="3" type="ORF">UT18_C0013G0007</name>
</gene>